<evidence type="ECO:0000259" key="1">
    <source>
        <dbReference type="Pfam" id="PF11817"/>
    </source>
</evidence>
<reference evidence="3" key="1">
    <citation type="submission" date="2017-11" db="EMBL/GenBank/DDBJ databases">
        <authorList>
            <person name="Lima N.C."/>
            <person name="Parody-Merino A.M."/>
            <person name="Battley P.F."/>
            <person name="Fidler A.E."/>
            <person name="Prosdocimi F."/>
        </authorList>
    </citation>
    <scope>NUCLEOTIDE SEQUENCE [LARGE SCALE GENOMIC DNA]</scope>
</reference>
<reference evidence="3" key="2">
    <citation type="submission" date="2017-12" db="EMBL/GenBank/DDBJ databases">
        <title>Genome sequence of the Bar-tailed Godwit (Limosa lapponica baueri).</title>
        <authorList>
            <person name="Lima N.C.B."/>
            <person name="Parody-Merino A.M."/>
            <person name="Battley P.F."/>
            <person name="Fidler A.E."/>
            <person name="Prosdocimi F."/>
        </authorList>
    </citation>
    <scope>NUCLEOTIDE SEQUENCE [LARGE SCALE GENOMIC DNA]</scope>
</reference>
<dbReference type="EMBL" id="KZ512380">
    <property type="protein sequence ID" value="PKU31721.1"/>
    <property type="molecule type" value="Genomic_DNA"/>
</dbReference>
<sequence>MFKSFDLSDPEKEKLGILALQLKEKNVLHSELIIALLSNAVAQFKKYKCPRMKSHLMVQMGEEYYYAKDYTKALKLLDYVMCEYRSEGWWTLLTSILTTALKCSYLMAQLKDYITYSLELLGRGQDANLTQKTQVTLHGTDACDESFPALLPDIPVGDLQPGEKLEKPIYIRCGTVGARMFLVYVSYLINTVVEGKEILCKCHRDETVTIETVFPFDVAVKFVSTKLEHLDRVFADIPFLLMTDILSASPWPLTIVTSQLQLSPSMTPVDQLESYVENGKFS</sequence>
<name>A0A2I0TD50_LIMLA</name>
<proteinExistence type="predicted"/>
<feature type="domain" description="Trafficking protein particle complex subunit 11" evidence="1">
    <location>
        <begin position="11"/>
        <end position="122"/>
    </location>
</feature>
<protein>
    <recommendedName>
        <fullName evidence="1">Trafficking protein particle complex subunit 11 domain-containing protein</fullName>
    </recommendedName>
</protein>
<gene>
    <name evidence="2" type="ORF">llap_17975</name>
</gene>
<dbReference type="PANTHER" id="PTHR14374:SF0">
    <property type="entry name" value="TRAFFICKING PROTEIN PARTICLE COMPLEX SUBUNIT 11"/>
    <property type="match status" value="1"/>
</dbReference>
<dbReference type="PANTHER" id="PTHR14374">
    <property type="entry name" value="FOIE GRAS"/>
    <property type="match status" value="1"/>
</dbReference>
<dbReference type="AlphaFoldDB" id="A0A2I0TD50"/>
<dbReference type="Proteomes" id="UP000233556">
    <property type="component" value="Unassembled WGS sequence"/>
</dbReference>
<dbReference type="Pfam" id="PF11817">
    <property type="entry name" value="Foie-gras_1"/>
    <property type="match status" value="1"/>
</dbReference>
<evidence type="ECO:0000313" key="3">
    <source>
        <dbReference type="Proteomes" id="UP000233556"/>
    </source>
</evidence>
<dbReference type="InterPro" id="IPR021773">
    <property type="entry name" value="TPC11"/>
</dbReference>
<dbReference type="OrthoDB" id="6278596at2759"/>
<keyword evidence="3" id="KW-1185">Reference proteome</keyword>
<organism evidence="2 3">
    <name type="scientific">Limosa lapponica baueri</name>
    <dbReference type="NCBI Taxonomy" id="1758121"/>
    <lineage>
        <taxon>Eukaryota</taxon>
        <taxon>Metazoa</taxon>
        <taxon>Chordata</taxon>
        <taxon>Craniata</taxon>
        <taxon>Vertebrata</taxon>
        <taxon>Euteleostomi</taxon>
        <taxon>Archelosauria</taxon>
        <taxon>Archosauria</taxon>
        <taxon>Dinosauria</taxon>
        <taxon>Saurischia</taxon>
        <taxon>Theropoda</taxon>
        <taxon>Coelurosauria</taxon>
        <taxon>Aves</taxon>
        <taxon>Neognathae</taxon>
        <taxon>Neoaves</taxon>
        <taxon>Charadriiformes</taxon>
        <taxon>Scolopacidae</taxon>
        <taxon>Limosa</taxon>
    </lineage>
</organism>
<accession>A0A2I0TD50</accession>
<evidence type="ECO:0000313" key="2">
    <source>
        <dbReference type="EMBL" id="PKU31721.1"/>
    </source>
</evidence>